<evidence type="ECO:0000313" key="3">
    <source>
        <dbReference type="Proteomes" id="UP000030687"/>
    </source>
</evidence>
<dbReference type="AlphaFoldDB" id="V4TEH7"/>
<keyword evidence="3" id="KW-1185">Reference proteome</keyword>
<dbReference type="KEGG" id="cic:CICLE_v10032935mg"/>
<dbReference type="Proteomes" id="UP000030687">
    <property type="component" value="Unassembled WGS sequence"/>
</dbReference>
<feature type="compositionally biased region" description="Basic residues" evidence="1">
    <location>
        <begin position="69"/>
        <end position="87"/>
    </location>
</feature>
<feature type="compositionally biased region" description="Basic and acidic residues" evidence="1">
    <location>
        <begin position="22"/>
        <end position="35"/>
    </location>
</feature>
<proteinExistence type="predicted"/>
<feature type="compositionally biased region" description="Polar residues" evidence="1">
    <location>
        <begin position="44"/>
        <end position="53"/>
    </location>
</feature>
<feature type="compositionally biased region" description="Basic and acidic residues" evidence="1">
    <location>
        <begin position="54"/>
        <end position="64"/>
    </location>
</feature>
<feature type="region of interest" description="Disordered" evidence="1">
    <location>
        <begin position="1"/>
        <end position="108"/>
    </location>
</feature>
<reference evidence="2 3" key="1">
    <citation type="submission" date="2013-10" db="EMBL/GenBank/DDBJ databases">
        <authorList>
            <consortium name="International Citrus Genome Consortium"/>
            <person name="Jenkins J."/>
            <person name="Schmutz J."/>
            <person name="Prochnik S."/>
            <person name="Rokhsar D."/>
            <person name="Gmitter F."/>
            <person name="Ollitrault P."/>
            <person name="Machado M."/>
            <person name="Talon M."/>
            <person name="Wincker P."/>
            <person name="Jaillon O."/>
            <person name="Morgante M."/>
        </authorList>
    </citation>
    <scope>NUCLEOTIDE SEQUENCE</scope>
    <source>
        <strain evidence="3">cv. Clemenules</strain>
    </source>
</reference>
<protein>
    <submittedName>
        <fullName evidence="2">Uncharacterized protein</fullName>
    </submittedName>
</protein>
<dbReference type="InParanoid" id="V4TEH7"/>
<name>V4TEH7_CITCL</name>
<feature type="region of interest" description="Disordered" evidence="1">
    <location>
        <begin position="137"/>
        <end position="164"/>
    </location>
</feature>
<organism evidence="2 3">
    <name type="scientific">Citrus clementina</name>
    <name type="common">Clementine</name>
    <name type="synonym">Citrus deliciosa x Citrus sinensis</name>
    <dbReference type="NCBI Taxonomy" id="85681"/>
    <lineage>
        <taxon>Eukaryota</taxon>
        <taxon>Viridiplantae</taxon>
        <taxon>Streptophyta</taxon>
        <taxon>Embryophyta</taxon>
        <taxon>Tracheophyta</taxon>
        <taxon>Spermatophyta</taxon>
        <taxon>Magnoliopsida</taxon>
        <taxon>eudicotyledons</taxon>
        <taxon>Gunneridae</taxon>
        <taxon>Pentapetalae</taxon>
        <taxon>rosids</taxon>
        <taxon>malvids</taxon>
        <taxon>Sapindales</taxon>
        <taxon>Rutaceae</taxon>
        <taxon>Aurantioideae</taxon>
        <taxon>Citrus</taxon>
    </lineage>
</organism>
<dbReference type="EMBL" id="KI536726">
    <property type="protein sequence ID" value="ESR50020.1"/>
    <property type="molecule type" value="Genomic_DNA"/>
</dbReference>
<dbReference type="Gramene" id="ESR50020">
    <property type="protein sequence ID" value="ESR50020"/>
    <property type="gene ID" value="CICLE_v10032935mg"/>
</dbReference>
<evidence type="ECO:0000256" key="1">
    <source>
        <dbReference type="SAM" id="MobiDB-lite"/>
    </source>
</evidence>
<evidence type="ECO:0000313" key="2">
    <source>
        <dbReference type="EMBL" id="ESR50020.1"/>
    </source>
</evidence>
<accession>V4TEH7</accession>
<sequence>MQKQPSIATAANIADSPSGYGKQREEAGNENREGANLRVAATLESHTISSQSPRQKEVVDERRGTKNAGPKRRKWKLQARNVIKKRHTEYGPIRGKRPGGGGEYQSQAQNIKRPEFSLAKANIYNRLPHKHKLHWEGLEEVDKEQTHHAATQSAEAGEQPRRQP</sequence>
<gene>
    <name evidence="2" type="ORF">CICLE_v10032935mg</name>
</gene>